<evidence type="ECO:0000256" key="5">
    <source>
        <dbReference type="RuleBase" id="RU361168"/>
    </source>
</evidence>
<feature type="domain" description="Alpha galactosidase C-terminal" evidence="6">
    <location>
        <begin position="409"/>
        <end position="481"/>
    </location>
</feature>
<proteinExistence type="inferred from homology"/>
<dbReference type="EC" id="3.2.1.22" evidence="5"/>
<sequence>MSATMDRHPAPFRAKRLSQLTIHSEHKILSMKFNSLCMACFVAAITLHGTVSAPAQDHLDWAQTPPMGWNSFDCFGAAVNEDEIRGNAEIMAAHLKDFGWQYVVVDYCWFYPHVAALNNPPQTEDFKPSLPMDTYGRLLPAVDRFPSATGDTGFKALGDHIHSLGLKFGIHVMRGIPREAVARKMPIKGTQYTADQVTDQSTCSWLNTMYGLDMDQPGAQAYYDSLLELYASWGVDYIKVDDIASPYCDKEIEGYRKAIDRCGRQIVLSLSPGNETPTEMAEHVKANANLWRISSDFWDNWESLEAQFEKLHTWENFIGAGHWPDADMIPFGVLNRRGPQDGLERVSRLTAAEQRTLMTLWCIARSPLMYGGDLMRMRPSELKLLTNRDVLAVNQHSTNNRQLYRSSGQVVWVADVPDSNDKYIALFNTRDHGESTVGMRLADIKVKDNATMRDLWNGQEMPLVNALYATIEAHGAGLYRIHPE</sequence>
<evidence type="ECO:0000313" key="8">
    <source>
        <dbReference type="Proteomes" id="UP000319143"/>
    </source>
</evidence>
<organism evidence="7 8">
    <name type="scientific">Novipirellula artificiosorum</name>
    <dbReference type="NCBI Taxonomy" id="2528016"/>
    <lineage>
        <taxon>Bacteria</taxon>
        <taxon>Pseudomonadati</taxon>
        <taxon>Planctomycetota</taxon>
        <taxon>Planctomycetia</taxon>
        <taxon>Pirellulales</taxon>
        <taxon>Pirellulaceae</taxon>
        <taxon>Novipirellula</taxon>
    </lineage>
</organism>
<evidence type="ECO:0000256" key="4">
    <source>
        <dbReference type="ARBA" id="ARBA00023295"/>
    </source>
</evidence>
<dbReference type="InterPro" id="IPR017853">
    <property type="entry name" value="GH"/>
</dbReference>
<gene>
    <name evidence="7" type="primary">agaA_1</name>
    <name evidence="7" type="ORF">Poly41_05970</name>
</gene>
<accession>A0A5C6E3Y6</accession>
<dbReference type="PANTHER" id="PTHR11452:SF42">
    <property type="entry name" value="ALPHA-GALACTOSIDASE"/>
    <property type="match status" value="1"/>
</dbReference>
<comment type="catalytic activity">
    <reaction evidence="5">
        <text>Hydrolysis of terminal, non-reducing alpha-D-galactose residues in alpha-D-galactosides, including galactose oligosaccharides, galactomannans and galactolipids.</text>
        <dbReference type="EC" id="3.2.1.22"/>
    </reaction>
</comment>
<dbReference type="InterPro" id="IPR013785">
    <property type="entry name" value="Aldolase_TIM"/>
</dbReference>
<evidence type="ECO:0000256" key="1">
    <source>
        <dbReference type="ARBA" id="ARBA00009743"/>
    </source>
</evidence>
<evidence type="ECO:0000259" key="6">
    <source>
        <dbReference type="Pfam" id="PF17801"/>
    </source>
</evidence>
<dbReference type="GO" id="GO:0005975">
    <property type="term" value="P:carbohydrate metabolic process"/>
    <property type="evidence" value="ECO:0007669"/>
    <property type="project" value="InterPro"/>
</dbReference>
<comment type="caution">
    <text evidence="7">The sequence shown here is derived from an EMBL/GenBank/DDBJ whole genome shotgun (WGS) entry which is preliminary data.</text>
</comment>
<dbReference type="CDD" id="cd14792">
    <property type="entry name" value="GH27"/>
    <property type="match status" value="1"/>
</dbReference>
<dbReference type="AlphaFoldDB" id="A0A5C6E3Y6"/>
<dbReference type="EMBL" id="SJPV01000001">
    <property type="protein sequence ID" value="TWU42301.1"/>
    <property type="molecule type" value="Genomic_DNA"/>
</dbReference>
<dbReference type="SUPFAM" id="SSF51011">
    <property type="entry name" value="Glycosyl hydrolase domain"/>
    <property type="match status" value="1"/>
</dbReference>
<dbReference type="GO" id="GO:0004557">
    <property type="term" value="F:alpha-galactosidase activity"/>
    <property type="evidence" value="ECO:0007669"/>
    <property type="project" value="UniProtKB-EC"/>
</dbReference>
<evidence type="ECO:0000256" key="2">
    <source>
        <dbReference type="ARBA" id="ARBA00022729"/>
    </source>
</evidence>
<dbReference type="Proteomes" id="UP000319143">
    <property type="component" value="Unassembled WGS sequence"/>
</dbReference>
<dbReference type="PANTHER" id="PTHR11452">
    <property type="entry name" value="ALPHA-GALACTOSIDASE/ALPHA-N-ACETYLGALACTOSAMINIDASE"/>
    <property type="match status" value="1"/>
</dbReference>
<name>A0A5C6E3Y6_9BACT</name>
<dbReference type="InterPro" id="IPR002241">
    <property type="entry name" value="Glyco_hydro_27"/>
</dbReference>
<keyword evidence="3 5" id="KW-0378">Hydrolase</keyword>
<protein>
    <recommendedName>
        <fullName evidence="5">Alpha-galactosidase</fullName>
        <ecNumber evidence="5">3.2.1.22</ecNumber>
    </recommendedName>
    <alternativeName>
        <fullName evidence="5">Melibiase</fullName>
    </alternativeName>
</protein>
<keyword evidence="5" id="KW-1015">Disulfide bond</keyword>
<dbReference type="SUPFAM" id="SSF51445">
    <property type="entry name" value="(Trans)glycosidases"/>
    <property type="match status" value="1"/>
</dbReference>
<dbReference type="InterPro" id="IPR013780">
    <property type="entry name" value="Glyco_hydro_b"/>
</dbReference>
<dbReference type="Gene3D" id="3.20.20.70">
    <property type="entry name" value="Aldolase class I"/>
    <property type="match status" value="1"/>
</dbReference>
<dbReference type="Pfam" id="PF16499">
    <property type="entry name" value="Melibiase_2"/>
    <property type="match status" value="1"/>
</dbReference>
<keyword evidence="2" id="KW-0732">Signal</keyword>
<comment type="similarity">
    <text evidence="1 5">Belongs to the glycosyl hydrolase 27 family.</text>
</comment>
<dbReference type="RefSeq" id="WP_197231022.1">
    <property type="nucleotide sequence ID" value="NZ_SJPV01000001.1"/>
</dbReference>
<dbReference type="PRINTS" id="PR00740">
    <property type="entry name" value="GLHYDRLASE27"/>
</dbReference>
<dbReference type="Gene3D" id="2.60.40.1180">
    <property type="entry name" value="Golgi alpha-mannosidase II"/>
    <property type="match status" value="1"/>
</dbReference>
<evidence type="ECO:0000256" key="3">
    <source>
        <dbReference type="ARBA" id="ARBA00022801"/>
    </source>
</evidence>
<keyword evidence="4 5" id="KW-0326">Glycosidase</keyword>
<dbReference type="Pfam" id="PF17801">
    <property type="entry name" value="Melibiase_C"/>
    <property type="match status" value="1"/>
</dbReference>
<evidence type="ECO:0000313" key="7">
    <source>
        <dbReference type="EMBL" id="TWU42301.1"/>
    </source>
</evidence>
<reference evidence="7 8" key="1">
    <citation type="submission" date="2019-02" db="EMBL/GenBank/DDBJ databases">
        <title>Deep-cultivation of Planctomycetes and their phenomic and genomic characterization uncovers novel biology.</title>
        <authorList>
            <person name="Wiegand S."/>
            <person name="Jogler M."/>
            <person name="Boedeker C."/>
            <person name="Pinto D."/>
            <person name="Vollmers J."/>
            <person name="Rivas-Marin E."/>
            <person name="Kohn T."/>
            <person name="Peeters S.H."/>
            <person name="Heuer A."/>
            <person name="Rast P."/>
            <person name="Oberbeckmann S."/>
            <person name="Bunk B."/>
            <person name="Jeske O."/>
            <person name="Meyerdierks A."/>
            <person name="Storesund J.E."/>
            <person name="Kallscheuer N."/>
            <person name="Luecker S."/>
            <person name="Lage O.M."/>
            <person name="Pohl T."/>
            <person name="Merkel B.J."/>
            <person name="Hornburger P."/>
            <person name="Mueller R.-W."/>
            <person name="Bruemmer F."/>
            <person name="Labrenz M."/>
            <person name="Spormann A.M."/>
            <person name="Op Den Camp H."/>
            <person name="Overmann J."/>
            <person name="Amann R."/>
            <person name="Jetten M.S.M."/>
            <person name="Mascher T."/>
            <person name="Medema M.H."/>
            <person name="Devos D.P."/>
            <person name="Kaster A.-K."/>
            <person name="Ovreas L."/>
            <person name="Rohde M."/>
            <person name="Galperin M.Y."/>
            <person name="Jogler C."/>
        </authorList>
    </citation>
    <scope>NUCLEOTIDE SEQUENCE [LARGE SCALE GENOMIC DNA]</scope>
    <source>
        <strain evidence="7 8">Poly41</strain>
    </source>
</reference>
<dbReference type="InterPro" id="IPR041233">
    <property type="entry name" value="Melibiase_C"/>
</dbReference>
<keyword evidence="8" id="KW-1185">Reference proteome</keyword>